<keyword evidence="2" id="KW-1185">Reference proteome</keyword>
<sequence length="223" mass="24371">MTLNSLEYCTVETSDGINLNARIFKPIKDLNDGTGIVLVLPYSILGGSQSLLKGIALGLSTKGFRTIVFDMRGVLVYPQEGLFSRDLLKFVMLWLSANGPLIICLANRILLWVPLQANLDQIFRVCKWFSQNLSASRLLLVGSFAGAPISGSALDKMEQVVGFVSLGYPFGQTASILFGRHHKSIQSPKPKLFVMGTRDGFTSVRTVGEQIEVCGRPCQNPST</sequence>
<organism evidence="1 2">
    <name type="scientific">Liquidambar formosana</name>
    <name type="common">Formosan gum</name>
    <dbReference type="NCBI Taxonomy" id="63359"/>
    <lineage>
        <taxon>Eukaryota</taxon>
        <taxon>Viridiplantae</taxon>
        <taxon>Streptophyta</taxon>
        <taxon>Embryophyta</taxon>
        <taxon>Tracheophyta</taxon>
        <taxon>Spermatophyta</taxon>
        <taxon>Magnoliopsida</taxon>
        <taxon>eudicotyledons</taxon>
        <taxon>Gunneridae</taxon>
        <taxon>Pentapetalae</taxon>
        <taxon>Saxifragales</taxon>
        <taxon>Altingiaceae</taxon>
        <taxon>Liquidambar</taxon>
    </lineage>
</organism>
<dbReference type="SUPFAM" id="SSF53474">
    <property type="entry name" value="alpha/beta-Hydrolases"/>
    <property type="match status" value="1"/>
</dbReference>
<dbReference type="InterPro" id="IPR029058">
    <property type="entry name" value="AB_hydrolase_fold"/>
</dbReference>
<evidence type="ECO:0000313" key="1">
    <source>
        <dbReference type="EMBL" id="KAK9289532.1"/>
    </source>
</evidence>
<dbReference type="PANTHER" id="PTHR42103">
    <property type="entry name" value="ALPHA/BETA-HYDROLASES SUPERFAMILY PROTEIN"/>
    <property type="match status" value="1"/>
</dbReference>
<dbReference type="AlphaFoldDB" id="A0AAP0S882"/>
<evidence type="ECO:0000313" key="2">
    <source>
        <dbReference type="Proteomes" id="UP001415857"/>
    </source>
</evidence>
<name>A0AAP0S882_LIQFO</name>
<dbReference type="EMBL" id="JBBPBK010000002">
    <property type="protein sequence ID" value="KAK9289532.1"/>
    <property type="molecule type" value="Genomic_DNA"/>
</dbReference>
<reference evidence="1 2" key="1">
    <citation type="journal article" date="2024" name="Plant J.">
        <title>Genome sequences and population genomics reveal climatic adaptation and genomic divergence between two closely related sweetgum species.</title>
        <authorList>
            <person name="Xu W.Q."/>
            <person name="Ren C.Q."/>
            <person name="Zhang X.Y."/>
            <person name="Comes H.P."/>
            <person name="Liu X.H."/>
            <person name="Li Y.G."/>
            <person name="Kettle C.J."/>
            <person name="Jalonen R."/>
            <person name="Gaisberger H."/>
            <person name="Ma Y.Z."/>
            <person name="Qiu Y.X."/>
        </authorList>
    </citation>
    <scope>NUCLEOTIDE SEQUENCE [LARGE SCALE GENOMIC DNA]</scope>
    <source>
        <strain evidence="1">Hangzhou</strain>
    </source>
</reference>
<protein>
    <submittedName>
        <fullName evidence="1">Uncharacterized protein</fullName>
    </submittedName>
</protein>
<comment type="caution">
    <text evidence="1">The sequence shown here is derived from an EMBL/GenBank/DDBJ whole genome shotgun (WGS) entry which is preliminary data.</text>
</comment>
<accession>A0AAP0S882</accession>
<proteinExistence type="predicted"/>
<dbReference type="Gene3D" id="3.40.50.1820">
    <property type="entry name" value="alpha/beta hydrolase"/>
    <property type="match status" value="1"/>
</dbReference>
<gene>
    <name evidence="1" type="ORF">L1049_007687</name>
</gene>
<dbReference type="PANTHER" id="PTHR42103:SF2">
    <property type="entry name" value="AB HYDROLASE-1 DOMAIN-CONTAINING PROTEIN"/>
    <property type="match status" value="1"/>
</dbReference>
<dbReference type="Proteomes" id="UP001415857">
    <property type="component" value="Unassembled WGS sequence"/>
</dbReference>